<keyword evidence="2" id="KW-1185">Reference proteome</keyword>
<reference evidence="1" key="1">
    <citation type="submission" date="2022-04" db="EMBL/GenBank/DDBJ databases">
        <title>Carnegiea gigantea Genome sequencing and assembly v2.</title>
        <authorList>
            <person name="Copetti D."/>
            <person name="Sanderson M.J."/>
            <person name="Burquez A."/>
            <person name="Wojciechowski M.F."/>
        </authorList>
    </citation>
    <scope>NUCLEOTIDE SEQUENCE</scope>
    <source>
        <strain evidence="1">SGP5-SGP5p</strain>
        <tissue evidence="1">Aerial part</tissue>
    </source>
</reference>
<accession>A0A9Q1KWS8</accession>
<proteinExistence type="predicted"/>
<comment type="caution">
    <text evidence="1">The sequence shown here is derived from an EMBL/GenBank/DDBJ whole genome shotgun (WGS) entry which is preliminary data.</text>
</comment>
<organism evidence="1 2">
    <name type="scientific">Carnegiea gigantea</name>
    <dbReference type="NCBI Taxonomy" id="171969"/>
    <lineage>
        <taxon>Eukaryota</taxon>
        <taxon>Viridiplantae</taxon>
        <taxon>Streptophyta</taxon>
        <taxon>Embryophyta</taxon>
        <taxon>Tracheophyta</taxon>
        <taxon>Spermatophyta</taxon>
        <taxon>Magnoliopsida</taxon>
        <taxon>eudicotyledons</taxon>
        <taxon>Gunneridae</taxon>
        <taxon>Pentapetalae</taxon>
        <taxon>Caryophyllales</taxon>
        <taxon>Cactineae</taxon>
        <taxon>Cactaceae</taxon>
        <taxon>Cactoideae</taxon>
        <taxon>Echinocereeae</taxon>
        <taxon>Carnegiea</taxon>
    </lineage>
</organism>
<evidence type="ECO:0000313" key="1">
    <source>
        <dbReference type="EMBL" id="KAJ8450520.1"/>
    </source>
</evidence>
<protein>
    <submittedName>
        <fullName evidence="1">Uncharacterized protein</fullName>
    </submittedName>
</protein>
<sequence>MNVVYAFVNEDVPAEYIQFPNATVQFYDVLQVLCRSVIQVISNLRKKTSQVQMGSNLAASPFKCEGVQILLLPPFLKKFYSVKRSCKEREFGFPANGGNRPWGPVLYNFQKVAQYNQQLLRGNKEILKQLACLEAFKQLHDGKALSASLVPDVVLEESLGLAKRSGEEKKRFVCKNPKPSDKFKK</sequence>
<dbReference type="EMBL" id="JAKOGI010000014">
    <property type="protein sequence ID" value="KAJ8450520.1"/>
    <property type="molecule type" value="Genomic_DNA"/>
</dbReference>
<name>A0A9Q1KWS8_9CARY</name>
<dbReference type="Proteomes" id="UP001153076">
    <property type="component" value="Unassembled WGS sequence"/>
</dbReference>
<evidence type="ECO:0000313" key="2">
    <source>
        <dbReference type="Proteomes" id="UP001153076"/>
    </source>
</evidence>
<gene>
    <name evidence="1" type="ORF">Cgig2_020157</name>
</gene>
<dbReference type="AlphaFoldDB" id="A0A9Q1KWS8"/>